<evidence type="ECO:0000313" key="3">
    <source>
        <dbReference type="Proteomes" id="UP000250235"/>
    </source>
</evidence>
<feature type="compositionally biased region" description="Polar residues" evidence="1">
    <location>
        <begin position="14"/>
        <end position="23"/>
    </location>
</feature>
<accession>A0A2Z7CS90</accession>
<protein>
    <submittedName>
        <fullName evidence="2">Uncharacterized protein</fullName>
    </submittedName>
</protein>
<feature type="region of interest" description="Disordered" evidence="1">
    <location>
        <begin position="1"/>
        <end position="38"/>
    </location>
</feature>
<dbReference type="EMBL" id="KQ992605">
    <property type="protein sequence ID" value="KZV49952.1"/>
    <property type="molecule type" value="Genomic_DNA"/>
</dbReference>
<name>A0A2Z7CS90_9LAMI</name>
<evidence type="ECO:0000313" key="2">
    <source>
        <dbReference type="EMBL" id="KZV49952.1"/>
    </source>
</evidence>
<proteinExistence type="predicted"/>
<keyword evidence="3" id="KW-1185">Reference proteome</keyword>
<dbReference type="Proteomes" id="UP000250235">
    <property type="component" value="Unassembled WGS sequence"/>
</dbReference>
<gene>
    <name evidence="2" type="ORF">F511_40364</name>
</gene>
<evidence type="ECO:0000256" key="1">
    <source>
        <dbReference type="SAM" id="MobiDB-lite"/>
    </source>
</evidence>
<reference evidence="2 3" key="1">
    <citation type="journal article" date="2015" name="Proc. Natl. Acad. Sci. U.S.A.">
        <title>The resurrection genome of Boea hygrometrica: A blueprint for survival of dehydration.</title>
        <authorList>
            <person name="Xiao L."/>
            <person name="Yang G."/>
            <person name="Zhang L."/>
            <person name="Yang X."/>
            <person name="Zhao S."/>
            <person name="Ji Z."/>
            <person name="Zhou Q."/>
            <person name="Hu M."/>
            <person name="Wang Y."/>
            <person name="Chen M."/>
            <person name="Xu Y."/>
            <person name="Jin H."/>
            <person name="Xiao X."/>
            <person name="Hu G."/>
            <person name="Bao F."/>
            <person name="Hu Y."/>
            <person name="Wan P."/>
            <person name="Li L."/>
            <person name="Deng X."/>
            <person name="Kuang T."/>
            <person name="Xiang C."/>
            <person name="Zhu J.K."/>
            <person name="Oliver M.J."/>
            <person name="He Y."/>
        </authorList>
    </citation>
    <scope>NUCLEOTIDE SEQUENCE [LARGE SCALE GENOMIC DNA]</scope>
    <source>
        <strain evidence="3">cv. XS01</strain>
    </source>
</reference>
<sequence>MAHDVQQRPPSFARNRSTSTLPTAQRLARGTARASATMRNRCTRSTKVNSTVATCWYLCRWERIAAAGSRRANTRFNKEAPRVGYCYARGNQQREFFVNLLVYSRGNQQREFLTHLLVYAPAGLLVCRLFDDVGATLSF</sequence>
<organism evidence="2 3">
    <name type="scientific">Dorcoceras hygrometricum</name>
    <dbReference type="NCBI Taxonomy" id="472368"/>
    <lineage>
        <taxon>Eukaryota</taxon>
        <taxon>Viridiplantae</taxon>
        <taxon>Streptophyta</taxon>
        <taxon>Embryophyta</taxon>
        <taxon>Tracheophyta</taxon>
        <taxon>Spermatophyta</taxon>
        <taxon>Magnoliopsida</taxon>
        <taxon>eudicotyledons</taxon>
        <taxon>Gunneridae</taxon>
        <taxon>Pentapetalae</taxon>
        <taxon>asterids</taxon>
        <taxon>lamiids</taxon>
        <taxon>Lamiales</taxon>
        <taxon>Gesneriaceae</taxon>
        <taxon>Didymocarpoideae</taxon>
        <taxon>Trichosporeae</taxon>
        <taxon>Loxocarpinae</taxon>
        <taxon>Dorcoceras</taxon>
    </lineage>
</organism>
<dbReference type="AlphaFoldDB" id="A0A2Z7CS90"/>